<dbReference type="EMBL" id="JAAWWB010000017">
    <property type="protein sequence ID" value="KAG6762445.1"/>
    <property type="molecule type" value="Genomic_DNA"/>
</dbReference>
<dbReference type="Proteomes" id="UP000886885">
    <property type="component" value="Chromosome 9A"/>
</dbReference>
<evidence type="ECO:0000313" key="2">
    <source>
        <dbReference type="EMBL" id="KAG6762445.1"/>
    </source>
</evidence>
<dbReference type="PANTHER" id="PTHR10772">
    <property type="entry name" value="10 KDA HEAT SHOCK PROTEIN"/>
    <property type="match status" value="1"/>
</dbReference>
<proteinExistence type="inferred from homology"/>
<comment type="similarity">
    <text evidence="1">Belongs to the GroES chaperonin family.</text>
</comment>
<dbReference type="PANTHER" id="PTHR10772:SF0">
    <property type="entry name" value="10 KDA HEAT SHOCK PROTEIN, MITOCHONDRIAL"/>
    <property type="match status" value="1"/>
</dbReference>
<evidence type="ECO:0000313" key="3">
    <source>
        <dbReference type="Proteomes" id="UP000886885"/>
    </source>
</evidence>
<protein>
    <recommendedName>
        <fullName evidence="4">GroES-like family protein</fullName>
    </recommendedName>
</protein>
<evidence type="ECO:0008006" key="4">
    <source>
        <dbReference type="Google" id="ProtNLM"/>
    </source>
</evidence>
<evidence type="ECO:0000256" key="1">
    <source>
        <dbReference type="ARBA" id="ARBA00006975"/>
    </source>
</evidence>
<reference evidence="2" key="1">
    <citation type="journal article" date="2020" name="bioRxiv">
        <title>Hybrid origin of Populus tomentosa Carr. identified through genome sequencing and phylogenomic analysis.</title>
        <authorList>
            <person name="An X."/>
            <person name="Gao K."/>
            <person name="Chen Z."/>
            <person name="Li J."/>
            <person name="Yang X."/>
            <person name="Yang X."/>
            <person name="Zhou J."/>
            <person name="Guo T."/>
            <person name="Zhao T."/>
            <person name="Huang S."/>
            <person name="Miao D."/>
            <person name="Khan W.U."/>
            <person name="Rao P."/>
            <person name="Ye M."/>
            <person name="Lei B."/>
            <person name="Liao W."/>
            <person name="Wang J."/>
            <person name="Ji L."/>
            <person name="Li Y."/>
            <person name="Guo B."/>
            <person name="Mustafa N.S."/>
            <person name="Li S."/>
            <person name="Yun Q."/>
            <person name="Keller S.R."/>
            <person name="Mao J."/>
            <person name="Zhang R."/>
            <person name="Strauss S.H."/>
        </authorList>
    </citation>
    <scope>NUCLEOTIDE SEQUENCE</scope>
    <source>
        <strain evidence="2">GM15</strain>
        <tissue evidence="2">Leaf</tissue>
    </source>
</reference>
<organism evidence="2 3">
    <name type="scientific">Populus tomentosa</name>
    <name type="common">Chinese white poplar</name>
    <dbReference type="NCBI Taxonomy" id="118781"/>
    <lineage>
        <taxon>Eukaryota</taxon>
        <taxon>Viridiplantae</taxon>
        <taxon>Streptophyta</taxon>
        <taxon>Embryophyta</taxon>
        <taxon>Tracheophyta</taxon>
        <taxon>Spermatophyta</taxon>
        <taxon>Magnoliopsida</taxon>
        <taxon>eudicotyledons</taxon>
        <taxon>Gunneridae</taxon>
        <taxon>Pentapetalae</taxon>
        <taxon>rosids</taxon>
        <taxon>fabids</taxon>
        <taxon>Malpighiales</taxon>
        <taxon>Salicaceae</taxon>
        <taxon>Saliceae</taxon>
        <taxon>Populus</taxon>
    </lineage>
</organism>
<dbReference type="AlphaFoldDB" id="A0A8X7ZFM9"/>
<keyword evidence="3" id="KW-1185">Reference proteome</keyword>
<dbReference type="InterPro" id="IPR020818">
    <property type="entry name" value="Chaperonin_GroES"/>
</dbReference>
<sequence length="160" mass="17438">MAKRLIPTFNRILVEKIIPPSKTNTGILLPEKTPKLNSGKVVAVGPGARDKDCKLIPVTMKEGDTVLLPEYGGTEVKLVFEMNQLISSTICFSALGIAVNNACSVFDYSELIYGNWFFANALKGHCDVNEIRMGIIGSLVICSSFGLHAFPYILQSLDQS</sequence>
<accession>A0A8X7ZFM9</accession>
<dbReference type="GO" id="GO:0005524">
    <property type="term" value="F:ATP binding"/>
    <property type="evidence" value="ECO:0007669"/>
    <property type="project" value="InterPro"/>
</dbReference>
<gene>
    <name evidence="2" type="ORF">POTOM_032945</name>
</gene>
<dbReference type="GO" id="GO:0051082">
    <property type="term" value="F:unfolded protein binding"/>
    <property type="evidence" value="ECO:0007669"/>
    <property type="project" value="TreeGrafter"/>
</dbReference>
<name>A0A8X7ZFM9_POPTO</name>
<dbReference type="OrthoDB" id="184876at2759"/>
<dbReference type="SMART" id="SM00883">
    <property type="entry name" value="Cpn10"/>
    <property type="match status" value="1"/>
</dbReference>
<dbReference type="GO" id="GO:0051087">
    <property type="term" value="F:protein-folding chaperone binding"/>
    <property type="evidence" value="ECO:0007669"/>
    <property type="project" value="TreeGrafter"/>
</dbReference>
<dbReference type="GO" id="GO:0044183">
    <property type="term" value="F:protein folding chaperone"/>
    <property type="evidence" value="ECO:0007669"/>
    <property type="project" value="InterPro"/>
</dbReference>
<dbReference type="GO" id="GO:0046872">
    <property type="term" value="F:metal ion binding"/>
    <property type="evidence" value="ECO:0007669"/>
    <property type="project" value="TreeGrafter"/>
</dbReference>
<comment type="caution">
    <text evidence="2">The sequence shown here is derived from an EMBL/GenBank/DDBJ whole genome shotgun (WGS) entry which is preliminary data.</text>
</comment>
<dbReference type="GO" id="GO:0005739">
    <property type="term" value="C:mitochondrion"/>
    <property type="evidence" value="ECO:0007669"/>
    <property type="project" value="TreeGrafter"/>
</dbReference>
<dbReference type="Pfam" id="PF00166">
    <property type="entry name" value="Cpn10"/>
    <property type="match status" value="1"/>
</dbReference>
<dbReference type="CDD" id="cd00320">
    <property type="entry name" value="cpn10"/>
    <property type="match status" value="1"/>
</dbReference>